<protein>
    <submittedName>
        <fullName evidence="1">Uncharacterized protein</fullName>
    </submittedName>
</protein>
<dbReference type="PANTHER" id="PTHR12480">
    <property type="entry name" value="ARGININE DEMETHYLASE AND LYSYL-HYDROXYLASE JMJD"/>
    <property type="match status" value="1"/>
</dbReference>
<sequence>MYLSLSAGTINYFLNNGTFLRPPRRALRWSQYRRALSPTEFPDHSWYGTCLLDLVPLSQWCTNAQFFATVHWKTSCGTRRLQCCDDTTAVLGNTGAVRCPLHLSDELCGALGSVDRRFRLSVDAFQREYEALNTPVVLTGCVEDWSARDPWQVIQFFCRFASLTLKANGRTADGRRFRMLAADYLVYEVATNAERPMHVFDKKVLTSCTALRADYAIPPYFRENFFSYRIEEDRPHYHWAPRRPRRQRQSLPHRPAWDICVECCAKRVAFYPLHTVPLGVKEKWIHSDYYAVEPCLRWYYMRGGSMPSGSAVRGTFSKEHAGEAYPGDVGELLPVEALAFLGDFVCIPSG</sequence>
<proteinExistence type="predicted"/>
<name>A0A1E1J1Q8_LEIGU</name>
<dbReference type="GO" id="GO:0005634">
    <property type="term" value="C:nucleus"/>
    <property type="evidence" value="ECO:0007669"/>
    <property type="project" value="TreeGrafter"/>
</dbReference>
<dbReference type="InterPro" id="IPR050910">
    <property type="entry name" value="JMJD6_ArgDemeth/LysHydrox"/>
</dbReference>
<accession>A0A1E1J1Q8</accession>
<organism evidence="1">
    <name type="scientific">Leishmania guyanensis</name>
    <dbReference type="NCBI Taxonomy" id="5670"/>
    <lineage>
        <taxon>Eukaryota</taxon>
        <taxon>Discoba</taxon>
        <taxon>Euglenozoa</taxon>
        <taxon>Kinetoplastea</taxon>
        <taxon>Metakinetoplastina</taxon>
        <taxon>Trypanosomatida</taxon>
        <taxon>Trypanosomatidae</taxon>
        <taxon>Leishmaniinae</taxon>
        <taxon>Leishmania</taxon>
        <taxon>Leishmania guyanensis species complex</taxon>
    </lineage>
</organism>
<dbReference type="SUPFAM" id="SSF51197">
    <property type="entry name" value="Clavaminate synthase-like"/>
    <property type="match status" value="1"/>
</dbReference>
<evidence type="ECO:0000313" key="1">
    <source>
        <dbReference type="EMBL" id="CCM17516.1"/>
    </source>
</evidence>
<dbReference type="PANTHER" id="PTHR12480:SF21">
    <property type="entry name" value="JMJC DOMAIN-CONTAINING PROTEIN 8"/>
    <property type="match status" value="1"/>
</dbReference>
<gene>
    <name evidence="1" type="primary">LgM4147LRVhigh.30.01650.00890</name>
    <name evidence="1" type="ORF">BN36_3050140</name>
</gene>
<dbReference type="GO" id="GO:0000987">
    <property type="term" value="F:cis-regulatory region sequence-specific DNA binding"/>
    <property type="evidence" value="ECO:0007669"/>
    <property type="project" value="TreeGrafter"/>
</dbReference>
<dbReference type="Gene3D" id="2.60.120.650">
    <property type="entry name" value="Cupin"/>
    <property type="match status" value="1"/>
</dbReference>
<dbReference type="EMBL" id="CALQ01001324">
    <property type="protein sequence ID" value="CCM17516.1"/>
    <property type="molecule type" value="Genomic_DNA"/>
</dbReference>
<dbReference type="AlphaFoldDB" id="A0A1E1J1Q8"/>
<reference evidence="1" key="1">
    <citation type="submission" date="2012-08" db="EMBL/GenBank/DDBJ databases">
        <title>Comparative genomics of metastatic and non-metastatic Leishmania guyanensis provides insights into polygenic factors involved in Leishmania RNA virus infection.</title>
        <authorList>
            <person name="Smith D."/>
            <person name="Hertz-Fowler C."/>
            <person name="Martin R."/>
            <person name="Dickens N."/>
            <person name="Fasel N."/>
            <person name="Falquet L."/>
            <person name="Beverley S."/>
            <person name="Zangger H."/>
            <person name="Calderon-Copete S."/>
            <person name="Mottram J."/>
            <person name="Xenarios I."/>
        </authorList>
    </citation>
    <scope>NUCLEOTIDE SEQUENCE</scope>
    <source>
        <strain evidence="1">MHOM/BR/75/M4147/SSU:IR2SAT-LUC</strain>
    </source>
</reference>